<evidence type="ECO:0000313" key="3">
    <source>
        <dbReference type="EMBL" id="SIR73640.1"/>
    </source>
</evidence>
<protein>
    <recommendedName>
        <fullName evidence="5">Competence protein CoiA-like family protein</fullName>
    </recommendedName>
</protein>
<keyword evidence="4" id="KW-1185">Reference proteome</keyword>
<reference evidence="3 4" key="1">
    <citation type="submission" date="2017-01" db="EMBL/GenBank/DDBJ databases">
        <authorList>
            <person name="Varghese N."/>
            <person name="Submissions S."/>
        </authorList>
    </citation>
    <scope>NUCLEOTIDE SEQUENCE [LARGE SCALE GENOMIC DNA]</scope>
    <source>
        <strain evidence="3 4">ATCC 23464</strain>
    </source>
</reference>
<keyword evidence="1" id="KW-0175">Coiled coil</keyword>
<gene>
    <name evidence="3" type="ORF">SAMN05421578_1538</name>
</gene>
<evidence type="ECO:0000256" key="2">
    <source>
        <dbReference type="SAM" id="MobiDB-lite"/>
    </source>
</evidence>
<evidence type="ECO:0000313" key="4">
    <source>
        <dbReference type="Proteomes" id="UP000186666"/>
    </source>
</evidence>
<feature type="region of interest" description="Disordered" evidence="2">
    <location>
        <begin position="536"/>
        <end position="572"/>
    </location>
</feature>
<proteinExistence type="predicted"/>
<organism evidence="3 4">
    <name type="scientific">Paenibacillus macquariensis</name>
    <dbReference type="NCBI Taxonomy" id="948756"/>
    <lineage>
        <taxon>Bacteria</taxon>
        <taxon>Bacillati</taxon>
        <taxon>Bacillota</taxon>
        <taxon>Bacilli</taxon>
        <taxon>Bacillales</taxon>
        <taxon>Paenibacillaceae</taxon>
        <taxon>Paenibacillus</taxon>
    </lineage>
</organism>
<evidence type="ECO:0008006" key="5">
    <source>
        <dbReference type="Google" id="ProtNLM"/>
    </source>
</evidence>
<comment type="caution">
    <text evidence="3">The sequence shown here is derived from an EMBL/GenBank/DDBJ whole genome shotgun (WGS) entry which is preliminary data.</text>
</comment>
<dbReference type="Proteomes" id="UP000186666">
    <property type="component" value="Unassembled WGS sequence"/>
</dbReference>
<evidence type="ECO:0000256" key="1">
    <source>
        <dbReference type="SAM" id="Coils"/>
    </source>
</evidence>
<feature type="compositionally biased region" description="Basic and acidic residues" evidence="2">
    <location>
        <begin position="536"/>
        <end position="547"/>
    </location>
</feature>
<feature type="compositionally biased region" description="Basic and acidic residues" evidence="2">
    <location>
        <begin position="554"/>
        <end position="572"/>
    </location>
</feature>
<feature type="coiled-coil region" evidence="1">
    <location>
        <begin position="370"/>
        <end position="397"/>
    </location>
</feature>
<name>A0ABY1KH23_9BACL</name>
<accession>A0ABY1KH23</accession>
<sequence length="572" mass="66282">MSQFTYFTPYTGWEEDFPTGSLQVLEKFEWVQLDTGKITDNERNAIRKRKINLTCPICDGRMYYNKGFQKVSGGIREANKSPYFYHFNRVDCHFSESLTHALTKKFVFEKLRQAGYTVREEVRHTIDGKQVRADVAAYGGTVPSMHLKLVVEIQASDAKPSAVSKKINAYYSDQVPTAWVIVLDDLFTGYTGTNQYVFDLDSRKYSWQPLQPGEEDAFAVTGKDSRAFTFLMDEYGYILAVNHAGQVFLIRRDPDNEVNRYFAQQRGLLWTSQDELFKITRIADKDIARALLFTPLRMVAERLDPEYEKGATLGNYLSDPKHTTFDQDLELSDNSNINIDFHEGKLDGNEVDQALDPISLIRETWQAEQLAKEQYKIQQQEEKQNDLRQDLEKEKSLKSKHEVAQMLEEELPTEVNEEPKIDEKIIQGYYADRTRLASLKKIEDVEMHMHLHGFAVEGKMDLFGLSDYDVDVILDCPPDNVRSLPIPAKFIRNEETIWSAYETFSSEDRLKLERNVFPEGLPPWFMSKMIRLNQKEADQKRKLESQLKRAATKSAKEKGSVHSSYEEQRFDF</sequence>
<dbReference type="EMBL" id="FTNK01000053">
    <property type="protein sequence ID" value="SIR73640.1"/>
    <property type="molecule type" value="Genomic_DNA"/>
</dbReference>
<dbReference type="RefSeq" id="WP_068590994.1">
    <property type="nucleotide sequence ID" value="NZ_FTNK01000053.1"/>
</dbReference>